<comment type="caution">
    <text evidence="1">The sequence shown here is derived from an EMBL/GenBank/DDBJ whole genome shotgun (WGS) entry which is preliminary data.</text>
</comment>
<organism evidence="1 2">
    <name type="scientific">Chlorella vulgaris</name>
    <name type="common">Green alga</name>
    <dbReference type="NCBI Taxonomy" id="3077"/>
    <lineage>
        <taxon>Eukaryota</taxon>
        <taxon>Viridiplantae</taxon>
        <taxon>Chlorophyta</taxon>
        <taxon>core chlorophytes</taxon>
        <taxon>Trebouxiophyceae</taxon>
        <taxon>Chlorellales</taxon>
        <taxon>Chlorellaceae</taxon>
        <taxon>Chlorella clade</taxon>
        <taxon>Chlorella</taxon>
    </lineage>
</organism>
<evidence type="ECO:0000313" key="1">
    <source>
        <dbReference type="EMBL" id="KAI3423945.1"/>
    </source>
</evidence>
<accession>A0A9D4TF23</accession>
<protein>
    <submittedName>
        <fullName evidence="1">Uncharacterized protein</fullName>
    </submittedName>
</protein>
<proteinExistence type="predicted"/>
<dbReference type="EMBL" id="SIDB01000014">
    <property type="protein sequence ID" value="KAI3423945.1"/>
    <property type="molecule type" value="Genomic_DNA"/>
</dbReference>
<keyword evidence="2" id="KW-1185">Reference proteome</keyword>
<reference evidence="1" key="1">
    <citation type="journal article" date="2019" name="Plant J.">
        <title>Chlorella vulgaris genome assembly and annotation reveals the molecular basis for metabolic acclimation to high light conditions.</title>
        <authorList>
            <person name="Cecchin M."/>
            <person name="Marcolungo L."/>
            <person name="Rossato M."/>
            <person name="Girolomoni L."/>
            <person name="Cosentino E."/>
            <person name="Cuine S."/>
            <person name="Li-Beisson Y."/>
            <person name="Delledonne M."/>
            <person name="Ballottari M."/>
        </authorList>
    </citation>
    <scope>NUCLEOTIDE SEQUENCE</scope>
    <source>
        <strain evidence="1">211/11P</strain>
    </source>
</reference>
<sequence length="197" mass="21104">MATVQEVAAAVASFADEYRADIHALAPVGAAARAKMEPDRAVLVAKNGNGKSTILDLLILTSLSDRSNAEGGAENDDEPAAEEYQPLAALLASQMLDGETKQEAIASGRFVFKDNPDSTQNTNHLANAFNSWRGYYSGNRQPQSSVVLPVGSLLGVTTQVEYSVSYDKVVACFIRPRSAKEVDELAKEALYVSYADD</sequence>
<gene>
    <name evidence="1" type="ORF">D9Q98_009779</name>
</gene>
<dbReference type="AlphaFoldDB" id="A0A9D4TF23"/>
<dbReference type="Proteomes" id="UP001055712">
    <property type="component" value="Unassembled WGS sequence"/>
</dbReference>
<name>A0A9D4TF23_CHLVU</name>
<evidence type="ECO:0000313" key="2">
    <source>
        <dbReference type="Proteomes" id="UP001055712"/>
    </source>
</evidence>
<reference evidence="1" key="2">
    <citation type="submission" date="2020-11" db="EMBL/GenBank/DDBJ databases">
        <authorList>
            <person name="Cecchin M."/>
            <person name="Marcolungo L."/>
            <person name="Rossato M."/>
            <person name="Girolomoni L."/>
            <person name="Cosentino E."/>
            <person name="Cuine S."/>
            <person name="Li-Beisson Y."/>
            <person name="Delledonne M."/>
            <person name="Ballottari M."/>
        </authorList>
    </citation>
    <scope>NUCLEOTIDE SEQUENCE</scope>
    <source>
        <strain evidence="1">211/11P</strain>
        <tissue evidence="1">Whole cell</tissue>
    </source>
</reference>